<name>A0ABS7N919_9BACT</name>
<evidence type="ECO:0008006" key="3">
    <source>
        <dbReference type="Google" id="ProtNLM"/>
    </source>
</evidence>
<keyword evidence="2" id="KW-1185">Reference proteome</keyword>
<gene>
    <name evidence="1" type="ORF">KUV23_17755</name>
</gene>
<evidence type="ECO:0000313" key="2">
    <source>
        <dbReference type="Proteomes" id="UP000766609"/>
    </source>
</evidence>
<dbReference type="RefSeq" id="WP_222585033.1">
    <property type="nucleotide sequence ID" value="NZ_JAHVHP010000003.1"/>
</dbReference>
<dbReference type="EMBL" id="JAHVHP010000003">
    <property type="protein sequence ID" value="MBY5952832.1"/>
    <property type="molecule type" value="Genomic_DNA"/>
</dbReference>
<evidence type="ECO:0000313" key="1">
    <source>
        <dbReference type="EMBL" id="MBY5952832.1"/>
    </source>
</evidence>
<proteinExistence type="predicted"/>
<dbReference type="Proteomes" id="UP000766609">
    <property type="component" value="Unassembled WGS sequence"/>
</dbReference>
<reference evidence="1 2" key="1">
    <citation type="submission" date="2021-06" db="EMBL/GenBank/DDBJ databases">
        <title>44 bacteria genomes isolated from Dapeng, Shenzhen.</title>
        <authorList>
            <person name="Zheng W."/>
            <person name="Yu S."/>
            <person name="Huang Y."/>
        </authorList>
    </citation>
    <scope>NUCLEOTIDE SEQUENCE [LARGE SCALE GENOMIC DNA]</scope>
    <source>
        <strain evidence="1 2">DP5N14-6</strain>
    </source>
</reference>
<comment type="caution">
    <text evidence="1">The sequence shown here is derived from an EMBL/GenBank/DDBJ whole genome shotgun (WGS) entry which is preliminary data.</text>
</comment>
<organism evidence="1 2">
    <name type="scientific">Algoriphagus marincola</name>
    <dbReference type="NCBI Taxonomy" id="264027"/>
    <lineage>
        <taxon>Bacteria</taxon>
        <taxon>Pseudomonadati</taxon>
        <taxon>Bacteroidota</taxon>
        <taxon>Cytophagia</taxon>
        <taxon>Cytophagales</taxon>
        <taxon>Cyclobacteriaceae</taxon>
        <taxon>Algoriphagus</taxon>
    </lineage>
</organism>
<protein>
    <recommendedName>
        <fullName evidence="3">GyrI-like small molecule binding domain-containing protein</fullName>
    </recommendedName>
</protein>
<sequence>MQKRIAILAVVIFLLIVGGYIAFTSLGGNTPIEVSLVNRSPEPLSGIYYVGTPQNPELQNVFGKIEAEKSLRPGSFLHTIYEVEPAGKLDTMRVFVGLNQLLSGDDIQERVFSEKSYLLAKIKANKWVMPGPEKVKEKLWAFADSANLELSEFFIDKIVSENEVHVIAPIKNK</sequence>
<accession>A0ABS7N919</accession>